<evidence type="ECO:0000313" key="2">
    <source>
        <dbReference type="Proteomes" id="UP000487268"/>
    </source>
</evidence>
<keyword evidence="2" id="KW-1185">Reference proteome</keyword>
<protein>
    <recommendedName>
        <fullName evidence="3">Co-chaperone DjlA N-terminal domain-containing protein</fullName>
    </recommendedName>
</protein>
<name>A0A7K0C047_9ACTN</name>
<dbReference type="AlphaFoldDB" id="A0A7K0C047"/>
<dbReference type="Proteomes" id="UP000487268">
    <property type="component" value="Unassembled WGS sequence"/>
</dbReference>
<dbReference type="SUPFAM" id="SSF158682">
    <property type="entry name" value="TerB-like"/>
    <property type="match status" value="1"/>
</dbReference>
<organism evidence="1 2">
    <name type="scientific">Actinomadura macrotermitis</name>
    <dbReference type="NCBI Taxonomy" id="2585200"/>
    <lineage>
        <taxon>Bacteria</taxon>
        <taxon>Bacillati</taxon>
        <taxon>Actinomycetota</taxon>
        <taxon>Actinomycetes</taxon>
        <taxon>Streptosporangiales</taxon>
        <taxon>Thermomonosporaceae</taxon>
        <taxon>Actinomadura</taxon>
    </lineage>
</organism>
<dbReference type="Gene3D" id="1.10.3680.10">
    <property type="entry name" value="TerB-like"/>
    <property type="match status" value="1"/>
</dbReference>
<dbReference type="RefSeq" id="WP_153536272.1">
    <property type="nucleotide sequence ID" value="NZ_WEGH01000003.1"/>
</dbReference>
<gene>
    <name evidence="1" type="ORF">ACRB68_49030</name>
</gene>
<dbReference type="OrthoDB" id="466680at2"/>
<comment type="caution">
    <text evidence="1">The sequence shown here is derived from an EMBL/GenBank/DDBJ whole genome shotgun (WGS) entry which is preliminary data.</text>
</comment>
<dbReference type="InterPro" id="IPR029024">
    <property type="entry name" value="TerB-like"/>
</dbReference>
<dbReference type="EMBL" id="WEGH01000003">
    <property type="protein sequence ID" value="MQY06807.1"/>
    <property type="molecule type" value="Genomic_DNA"/>
</dbReference>
<sequence>MDVKELGSAWLLRKDWSFETEPTVHDKEQYGKALLTCAAGGGEISQEQREWVKGYFAAFGSPQELIETLDAYDGQESLESILSQSEAATACSRVLIYDAIRACSTDGKLEPGELARIRKANRLLGHDDQVVDDWVEYYQEEVRMQERRTKLMWPDISKRPY</sequence>
<proteinExistence type="predicted"/>
<evidence type="ECO:0000313" key="1">
    <source>
        <dbReference type="EMBL" id="MQY06807.1"/>
    </source>
</evidence>
<evidence type="ECO:0008006" key="3">
    <source>
        <dbReference type="Google" id="ProtNLM"/>
    </source>
</evidence>
<accession>A0A7K0C047</accession>
<reference evidence="1 2" key="1">
    <citation type="submission" date="2019-10" db="EMBL/GenBank/DDBJ databases">
        <title>Actinomadura rubteroloni sp. nov. and Actinomadura macrotermitis sp. nov., isolated from the gut of fungus growing-termite Macrotermes natalensis.</title>
        <authorList>
            <person name="Benndorf R."/>
            <person name="Martin K."/>
            <person name="Kuefner M."/>
            <person name="De Beer W."/>
            <person name="Kaster A.-K."/>
            <person name="Vollmers J."/>
            <person name="Poulsen M."/>
            <person name="Beemelmanns C."/>
        </authorList>
    </citation>
    <scope>NUCLEOTIDE SEQUENCE [LARGE SCALE GENOMIC DNA]</scope>
    <source>
        <strain evidence="1 2">RB68</strain>
    </source>
</reference>